<proteinExistence type="predicted"/>
<reference evidence="1 2" key="1">
    <citation type="submission" date="2018-08" db="EMBL/GenBank/DDBJ databases">
        <title>Complete genome sequence of JP2-74.</title>
        <authorList>
            <person name="Wu L."/>
        </authorList>
    </citation>
    <scope>NUCLEOTIDE SEQUENCE [LARGE SCALE GENOMIC DNA]</scope>
    <source>
        <strain evidence="1 2">JP2-74</strain>
    </source>
</reference>
<dbReference type="InterPro" id="IPR011322">
    <property type="entry name" value="N-reg_PII-like_a/b"/>
</dbReference>
<gene>
    <name evidence="1" type="ORF">D1345_07135</name>
</gene>
<protein>
    <recommendedName>
        <fullName evidence="3">DUF190 domain-containing protein</fullName>
    </recommendedName>
</protein>
<evidence type="ECO:0008006" key="3">
    <source>
        <dbReference type="Google" id="ProtNLM"/>
    </source>
</evidence>
<keyword evidence="2" id="KW-1185">Reference proteome</keyword>
<dbReference type="AlphaFoldDB" id="A0AAD0RNZ5"/>
<dbReference type="SUPFAM" id="SSF54913">
    <property type="entry name" value="GlnB-like"/>
    <property type="match status" value="1"/>
</dbReference>
<accession>A0AAD0RNZ5</accession>
<dbReference type="EMBL" id="CP031968">
    <property type="protein sequence ID" value="AXT45965.1"/>
    <property type="molecule type" value="Genomic_DNA"/>
</dbReference>
<dbReference type="Proteomes" id="UP000259465">
    <property type="component" value="Chromosome"/>
</dbReference>
<dbReference type="Gene3D" id="3.30.70.120">
    <property type="match status" value="1"/>
</dbReference>
<dbReference type="InterPro" id="IPR015867">
    <property type="entry name" value="N-reg_PII/ATP_PRibTrfase_C"/>
</dbReference>
<evidence type="ECO:0000313" key="1">
    <source>
        <dbReference type="EMBL" id="AXT45965.1"/>
    </source>
</evidence>
<name>A0AAD0RNZ5_9NEIS</name>
<sequence length="138" mass="15248">MTSNPSPQHIVALRLYFPMASKAKATRFWHRLSAPALALRLLTLAQQAKILQATLHPVSAGYLPGQRLSHSHPELTGMRHPQCLELLDSEQRLRDFMAEHAEELRKVHAVLLLCELPLTQPGGAAATHADPPSQNQAD</sequence>
<dbReference type="RefSeq" id="WP_019103966.1">
    <property type="nucleotide sequence ID" value="NZ_CP031968.1"/>
</dbReference>
<evidence type="ECO:0000313" key="2">
    <source>
        <dbReference type="Proteomes" id="UP000259465"/>
    </source>
</evidence>
<organism evidence="1 2">
    <name type="scientific">Chromobacterium rhizoryzae</name>
    <dbReference type="NCBI Taxonomy" id="1778675"/>
    <lineage>
        <taxon>Bacteria</taxon>
        <taxon>Pseudomonadati</taxon>
        <taxon>Pseudomonadota</taxon>
        <taxon>Betaproteobacteria</taxon>
        <taxon>Neisseriales</taxon>
        <taxon>Chromobacteriaceae</taxon>
        <taxon>Chromobacterium</taxon>
    </lineage>
</organism>
<dbReference type="KEGG" id="crz:D1345_07135"/>